<keyword evidence="2" id="KW-1185">Reference proteome</keyword>
<gene>
    <name evidence="1" type="ORF">ACFP3U_28200</name>
</gene>
<protein>
    <recommendedName>
        <fullName evidence="3">ATP-grasp domain-containing protein</fullName>
    </recommendedName>
</protein>
<comment type="caution">
    <text evidence="1">The sequence shown here is derived from an EMBL/GenBank/DDBJ whole genome shotgun (WGS) entry which is preliminary data.</text>
</comment>
<dbReference type="SUPFAM" id="SSF56059">
    <property type="entry name" value="Glutathione synthetase ATP-binding domain-like"/>
    <property type="match status" value="1"/>
</dbReference>
<organism evidence="1 2">
    <name type="scientific">Kitasatospora misakiensis</name>
    <dbReference type="NCBI Taxonomy" id="67330"/>
    <lineage>
        <taxon>Bacteria</taxon>
        <taxon>Bacillati</taxon>
        <taxon>Actinomycetota</taxon>
        <taxon>Actinomycetes</taxon>
        <taxon>Kitasatosporales</taxon>
        <taxon>Streptomycetaceae</taxon>
        <taxon>Kitasatospora</taxon>
    </lineage>
</organism>
<dbReference type="Proteomes" id="UP001595975">
    <property type="component" value="Unassembled WGS sequence"/>
</dbReference>
<evidence type="ECO:0000313" key="2">
    <source>
        <dbReference type="Proteomes" id="UP001595975"/>
    </source>
</evidence>
<name>A0ABW0XCI8_9ACTN</name>
<sequence length="98" mass="10706">MFPVAIHAGSTAAHVDWRSDYDALEYEPVSIPDDVAAAVRRFMARYQLNYGAFDFAVTPAGDWVFFECNPAGQWQFVAAATKLPIAEAHASLLQGAIT</sequence>
<dbReference type="EMBL" id="JBHSOF010000046">
    <property type="protein sequence ID" value="MFC5666836.1"/>
    <property type="molecule type" value="Genomic_DNA"/>
</dbReference>
<reference evidence="2" key="1">
    <citation type="journal article" date="2019" name="Int. J. Syst. Evol. Microbiol.">
        <title>The Global Catalogue of Microorganisms (GCM) 10K type strain sequencing project: providing services to taxonomists for standard genome sequencing and annotation.</title>
        <authorList>
            <consortium name="The Broad Institute Genomics Platform"/>
            <consortium name="The Broad Institute Genome Sequencing Center for Infectious Disease"/>
            <person name="Wu L."/>
            <person name="Ma J."/>
        </authorList>
    </citation>
    <scope>NUCLEOTIDE SEQUENCE [LARGE SCALE GENOMIC DNA]</scope>
    <source>
        <strain evidence="2">CGMCC 4.1437</strain>
    </source>
</reference>
<proteinExistence type="predicted"/>
<evidence type="ECO:0008006" key="3">
    <source>
        <dbReference type="Google" id="ProtNLM"/>
    </source>
</evidence>
<evidence type="ECO:0000313" key="1">
    <source>
        <dbReference type="EMBL" id="MFC5666836.1"/>
    </source>
</evidence>
<accession>A0ABW0XCI8</accession>
<dbReference type="Gene3D" id="3.30.470.20">
    <property type="entry name" value="ATP-grasp fold, B domain"/>
    <property type="match status" value="1"/>
</dbReference>